<name>A0A8J7SBS4_9BACT</name>
<dbReference type="PROSITE" id="PS52015">
    <property type="entry name" value="TONB_CTD"/>
    <property type="match status" value="1"/>
</dbReference>
<feature type="transmembrane region" description="Helical" evidence="5">
    <location>
        <begin position="123"/>
        <end position="145"/>
    </location>
</feature>
<feature type="transmembrane region" description="Helical" evidence="5">
    <location>
        <begin position="57"/>
        <end position="77"/>
    </location>
</feature>
<dbReference type="InterPro" id="IPR008756">
    <property type="entry name" value="Peptidase_M56"/>
</dbReference>
<dbReference type="RefSeq" id="WP_210512787.1">
    <property type="nucleotide sequence ID" value="NZ_JAFIDN010000009.1"/>
</dbReference>
<keyword evidence="8" id="KW-1185">Reference proteome</keyword>
<dbReference type="NCBIfam" id="TIGR01352">
    <property type="entry name" value="tonB_Cterm"/>
    <property type="match status" value="1"/>
</dbReference>
<evidence type="ECO:0000259" key="6">
    <source>
        <dbReference type="PROSITE" id="PS52015"/>
    </source>
</evidence>
<dbReference type="Pfam" id="PF05569">
    <property type="entry name" value="Peptidase_M56"/>
    <property type="match status" value="1"/>
</dbReference>
<dbReference type="InterPro" id="IPR037682">
    <property type="entry name" value="TonB_C"/>
</dbReference>
<accession>A0A8J7SBS4</accession>
<proteinExistence type="predicted"/>
<comment type="subcellular location">
    <subcellularLocation>
        <location evidence="1">Membrane</location>
        <topology evidence="1">Single-pass membrane protein</topology>
    </subcellularLocation>
</comment>
<evidence type="ECO:0000256" key="3">
    <source>
        <dbReference type="ARBA" id="ARBA00022989"/>
    </source>
</evidence>
<comment type="caution">
    <text evidence="7">The sequence shown here is derived from an EMBL/GenBank/DDBJ whole genome shotgun (WGS) entry which is preliminary data.</text>
</comment>
<keyword evidence="2 5" id="KW-0812">Transmembrane</keyword>
<dbReference type="GO" id="GO:0055085">
    <property type="term" value="P:transmembrane transport"/>
    <property type="evidence" value="ECO:0007669"/>
    <property type="project" value="InterPro"/>
</dbReference>
<dbReference type="AlphaFoldDB" id="A0A8J7SBS4"/>
<dbReference type="CDD" id="cd07341">
    <property type="entry name" value="M56_BlaR1_MecR1_like"/>
    <property type="match status" value="1"/>
</dbReference>
<dbReference type="PANTHER" id="PTHR34978:SF3">
    <property type="entry name" value="SLR0241 PROTEIN"/>
    <property type="match status" value="1"/>
</dbReference>
<gene>
    <name evidence="7" type="ORF">NATSA_11690</name>
</gene>
<dbReference type="Gene3D" id="3.30.1150.10">
    <property type="match status" value="1"/>
</dbReference>
<feature type="transmembrane region" description="Helical" evidence="5">
    <location>
        <begin position="20"/>
        <end position="45"/>
    </location>
</feature>
<evidence type="ECO:0000256" key="1">
    <source>
        <dbReference type="ARBA" id="ARBA00004167"/>
    </source>
</evidence>
<dbReference type="Pfam" id="PF03544">
    <property type="entry name" value="TonB_C"/>
    <property type="match status" value="1"/>
</dbReference>
<keyword evidence="4 5" id="KW-0472">Membrane</keyword>
<evidence type="ECO:0000313" key="7">
    <source>
        <dbReference type="EMBL" id="MBP3193331.1"/>
    </source>
</evidence>
<keyword evidence="3 5" id="KW-1133">Transmembrane helix</keyword>
<organism evidence="7 8">
    <name type="scientific">Natronogracilivirga saccharolytica</name>
    <dbReference type="NCBI Taxonomy" id="2812953"/>
    <lineage>
        <taxon>Bacteria</taxon>
        <taxon>Pseudomonadati</taxon>
        <taxon>Balneolota</taxon>
        <taxon>Balneolia</taxon>
        <taxon>Balneolales</taxon>
        <taxon>Cyclonatronaceae</taxon>
        <taxon>Natronogracilivirga</taxon>
    </lineage>
</organism>
<dbReference type="Proteomes" id="UP000673975">
    <property type="component" value="Unassembled WGS sequence"/>
</dbReference>
<dbReference type="InterPro" id="IPR006260">
    <property type="entry name" value="TonB/TolA_C"/>
</dbReference>
<evidence type="ECO:0000313" key="8">
    <source>
        <dbReference type="Proteomes" id="UP000673975"/>
    </source>
</evidence>
<evidence type="ECO:0000256" key="4">
    <source>
        <dbReference type="ARBA" id="ARBA00023136"/>
    </source>
</evidence>
<feature type="transmembrane region" description="Helical" evidence="5">
    <location>
        <begin position="359"/>
        <end position="376"/>
    </location>
</feature>
<feature type="domain" description="TonB C-terminal" evidence="6">
    <location>
        <begin position="399"/>
        <end position="494"/>
    </location>
</feature>
<dbReference type="EMBL" id="JAFIDN010000009">
    <property type="protein sequence ID" value="MBP3193331.1"/>
    <property type="molecule type" value="Genomic_DNA"/>
</dbReference>
<sequence>MEILVSLIQEVIRIGAQPWVMPVLTVAGIWTFAAVAVRLALAVLPDRHTMVQYHGRMAILFSLPLMFAVASVAHFLLQPIAVSGAASVQWLNTIVVTAYGPAPFDAGSGDSVSLFSMISTLPFLSGILIVLAFAMALFGAIRMGFQLWSLRLIMQNPGQKADVSGDKMVSNGEKSVLPGNDTRTENDAQSETIRLLIQKISRILGIEKHVEVRQHPGIAVPMTIGWRRPRIFLPEKTWPEHELELILHHELVHIRRGHFLLRTLEEGVRNLFFIHPLVHLLAREITTWREMACDSELLATSATANREYAELLYRTVPAPGIASPVALSASISANPDIKKRIKTMAHYPRESNIWNRRRSTSLTLAAIIMIPVLMLASCDFGTTPDTEQEEVFRVIESMPEPVRGMEAIFENLTYPETARSAGIEGRVIVQFTVDEQGNVVNPEVVRGIGGGCDEAAIDAIKAVEWTPGTQYGEPVSTEFNLPITFRLDAGDDESSDGDQEGTETEAARLDLHIPSSDLTYIEFNGNPVSLENLSERIRAATGEAASSSNGTENELVVQLSVDRSASMGMVSDVQNVLRENRVHRINYQSL</sequence>
<dbReference type="InterPro" id="IPR052173">
    <property type="entry name" value="Beta-lactam_resp_regulator"/>
</dbReference>
<protein>
    <submittedName>
        <fullName evidence="7">M56 family metallopeptidase</fullName>
    </submittedName>
</protein>
<evidence type="ECO:0000256" key="2">
    <source>
        <dbReference type="ARBA" id="ARBA00022692"/>
    </source>
</evidence>
<evidence type="ECO:0000256" key="5">
    <source>
        <dbReference type="SAM" id="Phobius"/>
    </source>
</evidence>
<dbReference type="SUPFAM" id="SSF74653">
    <property type="entry name" value="TolA/TonB C-terminal domain"/>
    <property type="match status" value="1"/>
</dbReference>
<reference evidence="7" key="1">
    <citation type="submission" date="2021-02" db="EMBL/GenBank/DDBJ databases">
        <title>Natronogracilivirga saccharolytica gen. nov. sp. nov. a new anaerobic, haloalkiliphilic carbohydrate-fermenting bacterium from soda lake and proposing of Cyclonatronumiaceae fam. nov. in the phylum Balneolaeota.</title>
        <authorList>
            <person name="Zhilina T.N."/>
            <person name="Sorokin D.Y."/>
            <person name="Zavarzina D.G."/>
            <person name="Toshchakov S.V."/>
            <person name="Kublanov I.V."/>
        </authorList>
    </citation>
    <scope>NUCLEOTIDE SEQUENCE</scope>
    <source>
        <strain evidence="7">Z-1702</strain>
    </source>
</reference>
<dbReference type="GO" id="GO:0016020">
    <property type="term" value="C:membrane"/>
    <property type="evidence" value="ECO:0007669"/>
    <property type="project" value="UniProtKB-SubCell"/>
</dbReference>
<dbReference type="PANTHER" id="PTHR34978">
    <property type="entry name" value="POSSIBLE SENSOR-TRANSDUCER PROTEIN BLAR"/>
    <property type="match status" value="1"/>
</dbReference>